<dbReference type="SUPFAM" id="SSF51316">
    <property type="entry name" value="Mss4-like"/>
    <property type="match status" value="1"/>
</dbReference>
<dbReference type="Proteomes" id="UP000019678">
    <property type="component" value="Unassembled WGS sequence"/>
</dbReference>
<sequence>MAQHADAPPADKKKHTGSCHCGKVRFEVLADLSGGGNRCNCTLCTKLNGTWVYTAPAEFTLLSDEDTCSTYAQPGRAAKRYFCKACGVHLFGRDHLEELGGDFVAVNLNCFDDLDPSTVTPHHWDGRHDNWEGGTRDTPWPIFTT</sequence>
<dbReference type="OrthoDB" id="9805575at2"/>
<dbReference type="PANTHER" id="PTHR28620:SF1">
    <property type="entry name" value="CENP-V_GFA DOMAIN-CONTAINING PROTEIN"/>
    <property type="match status" value="1"/>
</dbReference>
<proteinExistence type="inferred from homology"/>
<dbReference type="InterPro" id="IPR052355">
    <property type="entry name" value="CENP-V-like"/>
</dbReference>
<dbReference type="STRING" id="1192034.CAP_0760"/>
<comment type="similarity">
    <text evidence="1">Belongs to the Gfa family.</text>
</comment>
<evidence type="ECO:0000259" key="4">
    <source>
        <dbReference type="PROSITE" id="PS51891"/>
    </source>
</evidence>
<name>A0A017TF87_9BACT</name>
<dbReference type="GO" id="GO:0046872">
    <property type="term" value="F:metal ion binding"/>
    <property type="evidence" value="ECO:0007669"/>
    <property type="project" value="UniProtKB-KW"/>
</dbReference>
<dbReference type="EMBL" id="ASRX01000011">
    <property type="protein sequence ID" value="EYF07281.1"/>
    <property type="molecule type" value="Genomic_DNA"/>
</dbReference>
<dbReference type="Gene3D" id="2.170.150.70">
    <property type="match status" value="1"/>
</dbReference>
<evidence type="ECO:0000256" key="1">
    <source>
        <dbReference type="ARBA" id="ARBA00005495"/>
    </source>
</evidence>
<dbReference type="InterPro" id="IPR006913">
    <property type="entry name" value="CENP-V/GFA"/>
</dbReference>
<gene>
    <name evidence="5" type="ORF">CAP_0760</name>
</gene>
<evidence type="ECO:0000256" key="3">
    <source>
        <dbReference type="ARBA" id="ARBA00022833"/>
    </source>
</evidence>
<organism evidence="5 6">
    <name type="scientific">Chondromyces apiculatus DSM 436</name>
    <dbReference type="NCBI Taxonomy" id="1192034"/>
    <lineage>
        <taxon>Bacteria</taxon>
        <taxon>Pseudomonadati</taxon>
        <taxon>Myxococcota</taxon>
        <taxon>Polyangia</taxon>
        <taxon>Polyangiales</taxon>
        <taxon>Polyangiaceae</taxon>
        <taxon>Chondromyces</taxon>
    </lineage>
</organism>
<evidence type="ECO:0000256" key="2">
    <source>
        <dbReference type="ARBA" id="ARBA00022723"/>
    </source>
</evidence>
<dbReference type="AlphaFoldDB" id="A0A017TF87"/>
<dbReference type="PANTHER" id="PTHR28620">
    <property type="entry name" value="CENTROMERE PROTEIN V"/>
    <property type="match status" value="1"/>
</dbReference>
<dbReference type="Pfam" id="PF04828">
    <property type="entry name" value="GFA"/>
    <property type="match status" value="1"/>
</dbReference>
<keyword evidence="3" id="KW-0862">Zinc</keyword>
<dbReference type="eggNOG" id="COG3791">
    <property type="taxonomic scope" value="Bacteria"/>
</dbReference>
<keyword evidence="2" id="KW-0479">Metal-binding</keyword>
<keyword evidence="6" id="KW-1185">Reference proteome</keyword>
<reference evidence="5 6" key="1">
    <citation type="submission" date="2013-05" db="EMBL/GenBank/DDBJ databases">
        <title>Genome assembly of Chondromyces apiculatus DSM 436.</title>
        <authorList>
            <person name="Sharma G."/>
            <person name="Khatri I."/>
            <person name="Kaur C."/>
            <person name="Mayilraj S."/>
            <person name="Subramanian S."/>
        </authorList>
    </citation>
    <scope>NUCLEOTIDE SEQUENCE [LARGE SCALE GENOMIC DNA]</scope>
    <source>
        <strain evidence="5 6">DSM 436</strain>
    </source>
</reference>
<evidence type="ECO:0000313" key="6">
    <source>
        <dbReference type="Proteomes" id="UP000019678"/>
    </source>
</evidence>
<dbReference type="RefSeq" id="WP_044238382.1">
    <property type="nucleotide sequence ID" value="NZ_ASRX01000011.1"/>
</dbReference>
<dbReference type="PROSITE" id="PS51891">
    <property type="entry name" value="CENP_V_GFA"/>
    <property type="match status" value="1"/>
</dbReference>
<feature type="domain" description="CENP-V/GFA" evidence="4">
    <location>
        <begin position="15"/>
        <end position="125"/>
    </location>
</feature>
<dbReference type="GO" id="GO:0016846">
    <property type="term" value="F:carbon-sulfur lyase activity"/>
    <property type="evidence" value="ECO:0007669"/>
    <property type="project" value="InterPro"/>
</dbReference>
<comment type="caution">
    <text evidence="5">The sequence shown here is derived from an EMBL/GenBank/DDBJ whole genome shotgun (WGS) entry which is preliminary data.</text>
</comment>
<accession>A0A017TF87</accession>
<dbReference type="InterPro" id="IPR011057">
    <property type="entry name" value="Mss4-like_sf"/>
</dbReference>
<protein>
    <recommendedName>
        <fullName evidence="4">CENP-V/GFA domain-containing protein</fullName>
    </recommendedName>
</protein>
<evidence type="ECO:0000313" key="5">
    <source>
        <dbReference type="EMBL" id="EYF07281.1"/>
    </source>
</evidence>